<dbReference type="GO" id="GO:0005634">
    <property type="term" value="C:nucleus"/>
    <property type="evidence" value="ECO:0007669"/>
    <property type="project" value="InterPro"/>
</dbReference>
<dbReference type="GO" id="GO:0006284">
    <property type="term" value="P:base-excision repair"/>
    <property type="evidence" value="ECO:0007669"/>
    <property type="project" value="TreeGrafter"/>
</dbReference>
<organism evidence="3 4">
    <name type="scientific">Podarcis lilfordi</name>
    <name type="common">Lilford's wall lizard</name>
    <dbReference type="NCBI Taxonomy" id="74358"/>
    <lineage>
        <taxon>Eukaryota</taxon>
        <taxon>Metazoa</taxon>
        <taxon>Chordata</taxon>
        <taxon>Craniata</taxon>
        <taxon>Vertebrata</taxon>
        <taxon>Euteleostomi</taxon>
        <taxon>Lepidosauria</taxon>
        <taxon>Squamata</taxon>
        <taxon>Bifurcata</taxon>
        <taxon>Unidentata</taxon>
        <taxon>Episquamata</taxon>
        <taxon>Laterata</taxon>
        <taxon>Lacertibaenia</taxon>
        <taxon>Lacertidae</taxon>
        <taxon>Podarcis</taxon>
    </lineage>
</organism>
<feature type="compositionally biased region" description="Basic residues" evidence="1">
    <location>
        <begin position="300"/>
        <end position="310"/>
    </location>
</feature>
<name>A0AA35K8E8_9SAUR</name>
<protein>
    <submittedName>
        <fullName evidence="3">Short transient receptor potential channel 2</fullName>
    </submittedName>
</protein>
<feature type="compositionally biased region" description="Basic residues" evidence="1">
    <location>
        <begin position="277"/>
        <end position="286"/>
    </location>
</feature>
<dbReference type="Pfam" id="PF01834">
    <property type="entry name" value="XRCC1_N"/>
    <property type="match status" value="1"/>
</dbReference>
<dbReference type="PANTHER" id="PTHR11370">
    <property type="entry name" value="DNA-REPAIR PROTEIN XRCC1"/>
    <property type="match status" value="1"/>
</dbReference>
<dbReference type="GO" id="GO:0000012">
    <property type="term" value="P:single strand break repair"/>
    <property type="evidence" value="ECO:0007669"/>
    <property type="project" value="InterPro"/>
</dbReference>
<feature type="domain" description="DNA-repair protein Xrcc1 N-terminal" evidence="2">
    <location>
        <begin position="1"/>
        <end position="149"/>
    </location>
</feature>
<dbReference type="InterPro" id="IPR008979">
    <property type="entry name" value="Galactose-bd-like_sf"/>
</dbReference>
<dbReference type="SUPFAM" id="SSF49785">
    <property type="entry name" value="Galactose-binding domain-like"/>
    <property type="match status" value="1"/>
</dbReference>
<feature type="compositionally biased region" description="Polar residues" evidence="1">
    <location>
        <begin position="244"/>
        <end position="260"/>
    </location>
</feature>
<proteinExistence type="predicted"/>
<dbReference type="Gene3D" id="2.60.120.260">
    <property type="entry name" value="Galactose-binding domain-like"/>
    <property type="match status" value="1"/>
</dbReference>
<evidence type="ECO:0000259" key="2">
    <source>
        <dbReference type="Pfam" id="PF01834"/>
    </source>
</evidence>
<evidence type="ECO:0000313" key="4">
    <source>
        <dbReference type="Proteomes" id="UP001178461"/>
    </source>
</evidence>
<reference evidence="3" key="1">
    <citation type="submission" date="2022-12" db="EMBL/GenBank/DDBJ databases">
        <authorList>
            <person name="Alioto T."/>
            <person name="Alioto T."/>
            <person name="Gomez Garrido J."/>
        </authorList>
    </citation>
    <scope>NUCLEOTIDE SEQUENCE</scope>
</reference>
<dbReference type="PANTHER" id="PTHR11370:SF4">
    <property type="entry name" value="DNA-REPAIR PROTEIN XRCC1 N-TERMINAL DOMAIN-CONTAINING PROTEIN"/>
    <property type="match status" value="1"/>
</dbReference>
<gene>
    <name evidence="3" type="ORF">PODLI_1B036503</name>
</gene>
<feature type="compositionally biased region" description="Polar residues" evidence="1">
    <location>
        <begin position="287"/>
        <end position="297"/>
    </location>
</feature>
<evidence type="ECO:0000256" key="1">
    <source>
        <dbReference type="SAM" id="MobiDB-lite"/>
    </source>
</evidence>
<feature type="region of interest" description="Disordered" evidence="1">
    <location>
        <begin position="242"/>
        <end position="333"/>
    </location>
</feature>
<dbReference type="GO" id="GO:0003684">
    <property type="term" value="F:damaged DNA binding"/>
    <property type="evidence" value="ECO:0007669"/>
    <property type="project" value="InterPro"/>
</dbReference>
<keyword evidence="4" id="KW-1185">Reference proteome</keyword>
<evidence type="ECO:0000313" key="3">
    <source>
        <dbReference type="EMBL" id="CAI5773661.1"/>
    </source>
</evidence>
<dbReference type="AlphaFoldDB" id="A0AA35K8E8"/>
<keyword evidence="3" id="KW-0675">Receptor</keyword>
<dbReference type="InterPro" id="IPR002706">
    <property type="entry name" value="Xrcc1_N"/>
</dbReference>
<feature type="compositionally biased region" description="Low complexity" evidence="1">
    <location>
        <begin position="162"/>
        <end position="178"/>
    </location>
</feature>
<dbReference type="Proteomes" id="UP001178461">
    <property type="component" value="Chromosome 4"/>
</dbReference>
<dbReference type="EMBL" id="OX395129">
    <property type="protein sequence ID" value="CAI5773661.1"/>
    <property type="molecule type" value="Genomic_DNA"/>
</dbReference>
<dbReference type="FunFam" id="2.60.120.260:FF:000025">
    <property type="entry name" value="DNA repair protein XRCC1 isoform X1"/>
    <property type="match status" value="1"/>
</dbReference>
<sequence>MAPVKIKYVVSFTFQDPKSPVENLLLEEGVRPWLSSPQDRSRQLKAELQLEHASHIGYIDVGNCGSAFLQIDVGRSSWPLDQSYLTLLPTTALMMPADAKLDKNRSAVRMFKEGDFLASALNEKWDRVRLTCSQPFNKRTQFGLSFIRIRTPQDVDDSKPGPVSVPSQAPSESSSSPWLSNAAFCRTFFPEAPSSTEQEAALKSRLQQLDPASSPGTCMSRPARMVLQGACARKRAFPLVPGLTSPSAESTEDGQSQQEAQEPAVLRPKQESSARRGGTKTSRRRASCSNLTRSAAASSVKRRGNSRRERRAPGQQGRLRNMEREEEEEEERWPRRREVGLGVCPICAGHFPTNLLPAHASSCGEEDFEVSSSSSSPSSWEELVADCVHCPICQFSFPAAEIERHASNCGEPTEALVNGPFWFGAEQGE</sequence>
<feature type="region of interest" description="Disordered" evidence="1">
    <location>
        <begin position="153"/>
        <end position="178"/>
    </location>
</feature>
<accession>A0AA35K8E8</accession>